<feature type="domain" description="Winged helix" evidence="2">
    <location>
        <begin position="3"/>
        <end position="224"/>
    </location>
</feature>
<dbReference type="EMBL" id="WVIE01000016">
    <property type="protein sequence ID" value="NDJ18453.1"/>
    <property type="molecule type" value="Genomic_DNA"/>
</dbReference>
<keyword evidence="4" id="KW-1185">Reference proteome</keyword>
<dbReference type="Proteomes" id="UP000646053">
    <property type="component" value="Unassembled WGS sequence"/>
</dbReference>
<dbReference type="AlphaFoldDB" id="A0A8J8CIZ0"/>
<protein>
    <recommendedName>
        <fullName evidence="5">AAA+ ATPase domain-containing protein</fullName>
    </recommendedName>
</protein>
<sequence>MPAERIEPFLENWTYLKVELNWLERLLLLTVARQRKDLKDVERVAQTKADRATSHWWKGMVSLEGNASYDSPPERRKASADGHLGNYQQQMAARIRASREQGVGLALPIVCDRFNLSLFEKNVLLLGLAPEVHRRYGQLYGYLQTGKEGQELPSVDLALRLFCRNDSEWRDARMAFRASPQEPHFSPSGALIDHRLVELDGDPSMPLLSRTFKVADRWVDYLLSEVPQWDQPLTTQAESHKLERGSARFYRSTEVEHVVPLVLPDRLKESLWQLSDRIAFGVQVDDAWGFRQRGELPGAVALLVGAAGTGKTTAVRTIAHRLDLPFSDVDVALLTPSEQILALEALTIDAPTVLLICSAEQWIGRSACVVPVEIAQFFRTRRSQRSLTFLSVRSLPAMRAEVRSHLHVVLTFSHPNPAARLLLWKQAFAPPAPLAEDIDWQWLAEKFVLTGGEIGAIARSAAFFAAREGATKIGMSHLTKALNVR</sequence>
<dbReference type="Gene3D" id="3.40.50.300">
    <property type="entry name" value="P-loop containing nucleotide triphosphate hydrolases"/>
    <property type="match status" value="1"/>
</dbReference>
<evidence type="ECO:0000259" key="2">
    <source>
        <dbReference type="Pfam" id="PF22977"/>
    </source>
</evidence>
<accession>A0A8J8CIZ0</accession>
<organism evidence="3 4">
    <name type="scientific">Myxacorys almedinensis A</name>
    <dbReference type="NCBI Taxonomy" id="2690445"/>
    <lineage>
        <taxon>Bacteria</taxon>
        <taxon>Bacillati</taxon>
        <taxon>Cyanobacteriota</taxon>
        <taxon>Cyanophyceae</taxon>
        <taxon>Leptolyngbyales</taxon>
        <taxon>Leptolyngbyaceae</taxon>
        <taxon>Myxacorys</taxon>
        <taxon>Myxacorys almedinensis</taxon>
    </lineage>
</organism>
<evidence type="ECO:0000259" key="1">
    <source>
        <dbReference type="Pfam" id="PF00004"/>
    </source>
</evidence>
<comment type="caution">
    <text evidence="3">The sequence shown here is derived from an EMBL/GenBank/DDBJ whole genome shotgun (WGS) entry which is preliminary data.</text>
</comment>
<dbReference type="InterPro" id="IPR054472">
    <property type="entry name" value="WHD"/>
</dbReference>
<dbReference type="Pfam" id="PF00004">
    <property type="entry name" value="AAA"/>
    <property type="match status" value="1"/>
</dbReference>
<dbReference type="Gene3D" id="1.10.8.60">
    <property type="match status" value="1"/>
</dbReference>
<dbReference type="InterPro" id="IPR003959">
    <property type="entry name" value="ATPase_AAA_core"/>
</dbReference>
<dbReference type="SUPFAM" id="SSF52540">
    <property type="entry name" value="P-loop containing nucleoside triphosphate hydrolases"/>
    <property type="match status" value="1"/>
</dbReference>
<dbReference type="GO" id="GO:0016887">
    <property type="term" value="F:ATP hydrolysis activity"/>
    <property type="evidence" value="ECO:0007669"/>
    <property type="project" value="InterPro"/>
</dbReference>
<gene>
    <name evidence="3" type="ORF">GS601_14310</name>
</gene>
<dbReference type="GO" id="GO:0005524">
    <property type="term" value="F:ATP binding"/>
    <property type="evidence" value="ECO:0007669"/>
    <property type="project" value="InterPro"/>
</dbReference>
<reference evidence="3" key="1">
    <citation type="submission" date="2019-12" db="EMBL/GenBank/DDBJ databases">
        <title>High-Quality draft genome sequences of three cyanobacteria isolated from the limestone walls of the Old Cathedral of Coimbra.</title>
        <authorList>
            <person name="Tiago I."/>
            <person name="Soares F."/>
            <person name="Portugal A."/>
        </authorList>
    </citation>
    <scope>NUCLEOTIDE SEQUENCE</scope>
    <source>
        <strain evidence="3">A</strain>
    </source>
</reference>
<dbReference type="RefSeq" id="WP_162423979.1">
    <property type="nucleotide sequence ID" value="NZ_WVIE01000016.1"/>
</dbReference>
<name>A0A8J8CIZ0_9CYAN</name>
<evidence type="ECO:0008006" key="5">
    <source>
        <dbReference type="Google" id="ProtNLM"/>
    </source>
</evidence>
<evidence type="ECO:0000313" key="4">
    <source>
        <dbReference type="Proteomes" id="UP000646053"/>
    </source>
</evidence>
<dbReference type="Pfam" id="PF22977">
    <property type="entry name" value="WHD"/>
    <property type="match status" value="1"/>
</dbReference>
<proteinExistence type="predicted"/>
<dbReference type="InterPro" id="IPR027417">
    <property type="entry name" value="P-loop_NTPase"/>
</dbReference>
<evidence type="ECO:0000313" key="3">
    <source>
        <dbReference type="EMBL" id="NDJ18453.1"/>
    </source>
</evidence>
<feature type="domain" description="ATPase AAA-type core" evidence="1">
    <location>
        <begin position="302"/>
        <end position="352"/>
    </location>
</feature>